<dbReference type="VEuPathDB" id="TriTrypDB:C3747_91g77"/>
<reference evidence="2 3" key="1">
    <citation type="journal article" date="2018" name="Microb. Genom.">
        <title>Expanding an expanded genome: long-read sequencing of Trypanosoma cruzi.</title>
        <authorList>
            <person name="Berna L."/>
            <person name="Rodriguez M."/>
            <person name="Chiribao M.L."/>
            <person name="Parodi-Talice A."/>
            <person name="Pita S."/>
            <person name="Rijo G."/>
            <person name="Alvarez-Valin F."/>
            <person name="Robello C."/>
        </authorList>
    </citation>
    <scope>NUCLEOTIDE SEQUENCE [LARGE SCALE GENOMIC DNA]</scope>
    <source>
        <strain evidence="2 3">Dm28c</strain>
    </source>
</reference>
<dbReference type="VEuPathDB" id="TriTrypDB:TcCLB.506771.9"/>
<dbReference type="InterPro" id="IPR011989">
    <property type="entry name" value="ARM-like"/>
</dbReference>
<dbReference type="AlphaFoldDB" id="A0A2V2UYE6"/>
<dbReference type="VEuPathDB" id="TriTrypDB:TcCLB.504025.10"/>
<evidence type="ECO:0000313" key="3">
    <source>
        <dbReference type="Proteomes" id="UP000246121"/>
    </source>
</evidence>
<accession>A0A2V2UYE6</accession>
<dbReference type="SUPFAM" id="SSF48371">
    <property type="entry name" value="ARM repeat"/>
    <property type="match status" value="1"/>
</dbReference>
<dbReference type="Proteomes" id="UP000246121">
    <property type="component" value="Unassembled WGS sequence"/>
</dbReference>
<dbReference type="VEuPathDB" id="TriTrypDB:TcCL_NonESM04300"/>
<dbReference type="InterPro" id="IPR016024">
    <property type="entry name" value="ARM-type_fold"/>
</dbReference>
<dbReference type="VEuPathDB" id="TriTrypDB:TcBrA4_0012370"/>
<evidence type="ECO:0000313" key="2">
    <source>
        <dbReference type="EMBL" id="PWU89129.1"/>
    </source>
</evidence>
<organism evidence="2 3">
    <name type="scientific">Trypanosoma cruzi</name>
    <dbReference type="NCBI Taxonomy" id="5693"/>
    <lineage>
        <taxon>Eukaryota</taxon>
        <taxon>Discoba</taxon>
        <taxon>Euglenozoa</taxon>
        <taxon>Kinetoplastea</taxon>
        <taxon>Metakinetoplastina</taxon>
        <taxon>Trypanosomatida</taxon>
        <taxon>Trypanosomatidae</taxon>
        <taxon>Trypanosoma</taxon>
        <taxon>Schizotrypanum</taxon>
    </lineage>
</organism>
<dbReference type="VEuPathDB" id="TriTrypDB:BCY84_07485"/>
<dbReference type="VEuPathDB" id="TriTrypDB:TcG_04865"/>
<feature type="region of interest" description="Disordered" evidence="1">
    <location>
        <begin position="671"/>
        <end position="693"/>
    </location>
</feature>
<dbReference type="VEuPathDB" id="TriTrypDB:ECC02_000437"/>
<name>A0A2V2UYE6_TRYCR</name>
<dbReference type="EMBL" id="PRFA01000063">
    <property type="protein sequence ID" value="PWU89129.1"/>
    <property type="molecule type" value="Genomic_DNA"/>
</dbReference>
<dbReference type="VEuPathDB" id="TriTrypDB:TCSYLVIO_004611"/>
<proteinExistence type="predicted"/>
<dbReference type="VEuPathDB" id="TriTrypDB:Tc_MARK_6135"/>
<protein>
    <submittedName>
        <fullName evidence="2">Uncharacterized protein</fullName>
    </submittedName>
</protein>
<gene>
    <name evidence="2" type="ORF">C4B63_63g50</name>
</gene>
<evidence type="ECO:0000256" key="1">
    <source>
        <dbReference type="SAM" id="MobiDB-lite"/>
    </source>
</evidence>
<sequence>MFYHGSHPEHPLRTLKNPKAGVLCSICKACAHPSMAEWCFCMQAGCGYILCCKCSEIEEQLFDIPQVITRNPVLPHEDMSVCLRTRPRSNAHLLCPLYPGRLMIAVSSAKGTLDANETYYRLRKGGWVNAAHVVRVLPSQQLIEELAKTHLRAEEHHSHEFMALEEILLCIDESFRLMDERSPYGTVMASLTFFPLLQYSSSLHLISSEERTVVVRASLGFIHYLFHFVLEEVSQWMNNVDHRVKTTALTLYVELLGKSLLVARDVAESQIVALPSELGPLITRTAAVVLDILPIVECGTAPFGGATVSLRAPSIATRQVDLAEEQARLFVCCCNMVETTGWLLLHTPTFTYDLKCLRPLRVAVSIVPNSESLERMLCQVVNNALEKMPSLRRRVHDLDVIEVAISLAGRATCAESQMAVFRLISAIAHNSPRNISQSASLVIAPLIQLAMKAWNTVVANAAFDCFAELAYNDPRVDGFRCDSQSEELMLPVCSAALHPQEAPYQMANVYEVGDHLQALCEYCSHTHPLINGVLVREPQFAYFRCQCESCAHVQLARPLPPPNIPTTPAIQEMLKENIARVVLFWLKCSESAVANAVGRLSLKISLPVEVTLTLYRALLKQNLVGYADAALAIAAQSHLPAVQEMRREYPCAAISQYLSCQPAFRAAAFSKETPGKGSQNEDPDGLSPSPDVTTKKTEMFASLPCGVSPPLVDLFTGPQKMYLDEVL</sequence>
<dbReference type="VEuPathDB" id="TriTrypDB:C4B63_63g50"/>
<comment type="caution">
    <text evidence="2">The sequence shown here is derived from an EMBL/GenBank/DDBJ whole genome shotgun (WGS) entry which is preliminary data.</text>
</comment>
<dbReference type="VEuPathDB" id="TriTrypDB:TcCLB.506247.370"/>
<dbReference type="VEuPathDB" id="TriTrypDB:TCDM_05952"/>
<dbReference type="Gene3D" id="1.25.10.10">
    <property type="entry name" value="Leucine-rich Repeat Variant"/>
    <property type="match status" value="1"/>
</dbReference>